<dbReference type="EMBL" id="BAEO01000047">
    <property type="protein sequence ID" value="GAC20088.1"/>
    <property type="molecule type" value="Genomic_DNA"/>
</dbReference>
<keyword evidence="1" id="KW-0732">Signal</keyword>
<protein>
    <submittedName>
        <fullName evidence="2">Uncharacterized protein</fullName>
    </submittedName>
</protein>
<keyword evidence="3" id="KW-1185">Reference proteome</keyword>
<dbReference type="PANTHER" id="PTHR30251:SF4">
    <property type="entry name" value="SLR1668 PROTEIN"/>
    <property type="match status" value="1"/>
</dbReference>
<evidence type="ECO:0000313" key="2">
    <source>
        <dbReference type="EMBL" id="GAC20088.1"/>
    </source>
</evidence>
<dbReference type="PANTHER" id="PTHR30251">
    <property type="entry name" value="PILUS ASSEMBLY CHAPERONE"/>
    <property type="match status" value="1"/>
</dbReference>
<dbReference type="AlphaFoldDB" id="K6YTP5"/>
<dbReference type="InterPro" id="IPR050643">
    <property type="entry name" value="Periplasmic_pilus_chap"/>
</dbReference>
<feature type="chain" id="PRO_5003897587" evidence="1">
    <location>
        <begin position="27"/>
        <end position="275"/>
    </location>
</feature>
<evidence type="ECO:0000313" key="3">
    <source>
        <dbReference type="Proteomes" id="UP000006327"/>
    </source>
</evidence>
<feature type="signal peptide" evidence="1">
    <location>
        <begin position="1"/>
        <end position="26"/>
    </location>
</feature>
<comment type="caution">
    <text evidence="2">The sequence shown here is derived from an EMBL/GenBank/DDBJ whole genome shotgun (WGS) entry which is preliminary data.</text>
</comment>
<name>K6YTP5_9ALTE</name>
<gene>
    <name evidence="2" type="ORF">GARC_3129</name>
</gene>
<sequence>MKNKIRIIILKSILFLFVVTSNSLHAGMLISPTRAAINDRERSAEIILINNGDKTQSYRLQWEQKRALSEGGYVDLDEQQSKSFPTASNMLRFSPRQVTLKPNERQIVKLGVRRPRDLADGEYRSHLLFMALPTEDKVEQTSGAAGIQLKLLLNYSIPVFVRKGKLDYDIVINEAHIDQNEKSDGTQYKIIVSFERSGIHGTYGSIQAYWTPNNSKEEVKVGTLNGVNLFAELNTIKREVTWQPTTPPTSGKLRIAYEGGQEFSGKVLAEKVIDL</sequence>
<dbReference type="OrthoDB" id="6658153at2"/>
<dbReference type="InterPro" id="IPR013783">
    <property type="entry name" value="Ig-like_fold"/>
</dbReference>
<evidence type="ECO:0000256" key="1">
    <source>
        <dbReference type="SAM" id="SignalP"/>
    </source>
</evidence>
<dbReference type="Gene3D" id="2.60.40.10">
    <property type="entry name" value="Immunoglobulins"/>
    <property type="match status" value="1"/>
</dbReference>
<dbReference type="eggNOG" id="COG3121">
    <property type="taxonomic scope" value="Bacteria"/>
</dbReference>
<accession>K6YTP5</accession>
<dbReference type="STRING" id="493475.GARC_3129"/>
<dbReference type="Proteomes" id="UP000006327">
    <property type="component" value="Unassembled WGS sequence"/>
</dbReference>
<proteinExistence type="predicted"/>
<reference evidence="2 3" key="1">
    <citation type="journal article" date="2017" name="Antonie Van Leeuwenhoek">
        <title>Rhizobium rhizosphaerae sp. nov., a novel species isolated from rice rhizosphere.</title>
        <authorList>
            <person name="Zhao J.J."/>
            <person name="Zhang J."/>
            <person name="Zhang R.J."/>
            <person name="Zhang C.W."/>
            <person name="Yin H.Q."/>
            <person name="Zhang X.X."/>
        </authorList>
    </citation>
    <scope>NUCLEOTIDE SEQUENCE [LARGE SCALE GENOMIC DNA]</scope>
    <source>
        <strain evidence="2 3">BSs20135</strain>
    </source>
</reference>
<organism evidence="2 3">
    <name type="scientific">Paraglaciecola arctica BSs20135</name>
    <dbReference type="NCBI Taxonomy" id="493475"/>
    <lineage>
        <taxon>Bacteria</taxon>
        <taxon>Pseudomonadati</taxon>
        <taxon>Pseudomonadota</taxon>
        <taxon>Gammaproteobacteria</taxon>
        <taxon>Alteromonadales</taxon>
        <taxon>Alteromonadaceae</taxon>
        <taxon>Paraglaciecola</taxon>
    </lineage>
</organism>
<dbReference type="InterPro" id="IPR008962">
    <property type="entry name" value="PapD-like_sf"/>
</dbReference>
<dbReference type="SUPFAM" id="SSF49354">
    <property type="entry name" value="PapD-like"/>
    <property type="match status" value="1"/>
</dbReference>
<dbReference type="RefSeq" id="WP_007621664.1">
    <property type="nucleotide sequence ID" value="NZ_BAEO01000047.1"/>
</dbReference>